<dbReference type="EMBL" id="JAJSOF020000042">
    <property type="protein sequence ID" value="KAJ4425699.1"/>
    <property type="molecule type" value="Genomic_DNA"/>
</dbReference>
<evidence type="ECO:0000256" key="1">
    <source>
        <dbReference type="ARBA" id="ARBA00001968"/>
    </source>
</evidence>
<sequence length="157" mass="18044">MCRTIDRVLTAINSLRLRVINFPDDDELPFSKNDFAVLSRGFCYACKKYLLTPILNPRNAADRRYNQAHVLARNVVERTFGVWKKRFPCLAFGLRTKLQKTLKIIVATAVLHNLAVKHGELDLEGEIPNDDVPVDPPADDMTGNRWRQLIIDNHFTR</sequence>
<evidence type="ECO:0000256" key="2">
    <source>
        <dbReference type="ARBA" id="ARBA00022723"/>
    </source>
</evidence>
<name>A0ABQ8RVE7_PERAM</name>
<dbReference type="Pfam" id="PF13359">
    <property type="entry name" value="DDE_Tnp_4"/>
    <property type="match status" value="1"/>
</dbReference>
<evidence type="ECO:0000313" key="4">
    <source>
        <dbReference type="EMBL" id="KAJ4425699.1"/>
    </source>
</evidence>
<comment type="cofactor">
    <cofactor evidence="1">
        <name>a divalent metal cation</name>
        <dbReference type="ChEBI" id="CHEBI:60240"/>
    </cofactor>
</comment>
<gene>
    <name evidence="4" type="ORF">ANN_27895</name>
</gene>
<feature type="domain" description="DDE Tnp4" evidence="3">
    <location>
        <begin position="34"/>
        <end position="113"/>
    </location>
</feature>
<evidence type="ECO:0000259" key="3">
    <source>
        <dbReference type="Pfam" id="PF13359"/>
    </source>
</evidence>
<accession>A0ABQ8RVE7</accession>
<keyword evidence="5" id="KW-1185">Reference proteome</keyword>
<comment type="caution">
    <text evidence="4">The sequence shown here is derived from an EMBL/GenBank/DDBJ whole genome shotgun (WGS) entry which is preliminary data.</text>
</comment>
<organism evidence="4 5">
    <name type="scientific">Periplaneta americana</name>
    <name type="common">American cockroach</name>
    <name type="synonym">Blatta americana</name>
    <dbReference type="NCBI Taxonomy" id="6978"/>
    <lineage>
        <taxon>Eukaryota</taxon>
        <taxon>Metazoa</taxon>
        <taxon>Ecdysozoa</taxon>
        <taxon>Arthropoda</taxon>
        <taxon>Hexapoda</taxon>
        <taxon>Insecta</taxon>
        <taxon>Pterygota</taxon>
        <taxon>Neoptera</taxon>
        <taxon>Polyneoptera</taxon>
        <taxon>Dictyoptera</taxon>
        <taxon>Blattodea</taxon>
        <taxon>Blattoidea</taxon>
        <taxon>Blattidae</taxon>
        <taxon>Blattinae</taxon>
        <taxon>Periplaneta</taxon>
    </lineage>
</organism>
<protein>
    <recommendedName>
        <fullName evidence="3">DDE Tnp4 domain-containing protein</fullName>
    </recommendedName>
</protein>
<evidence type="ECO:0000313" key="5">
    <source>
        <dbReference type="Proteomes" id="UP001148838"/>
    </source>
</evidence>
<dbReference type="Proteomes" id="UP001148838">
    <property type="component" value="Unassembled WGS sequence"/>
</dbReference>
<reference evidence="4 5" key="1">
    <citation type="journal article" date="2022" name="Allergy">
        <title>Genome assembly and annotation of Periplaneta americana reveal a comprehensive cockroach allergen profile.</title>
        <authorList>
            <person name="Wang L."/>
            <person name="Xiong Q."/>
            <person name="Saelim N."/>
            <person name="Wang L."/>
            <person name="Nong W."/>
            <person name="Wan A.T."/>
            <person name="Shi M."/>
            <person name="Liu X."/>
            <person name="Cao Q."/>
            <person name="Hui J.H.L."/>
            <person name="Sookrung N."/>
            <person name="Leung T.F."/>
            <person name="Tungtrongchitr A."/>
            <person name="Tsui S.K.W."/>
        </authorList>
    </citation>
    <scope>NUCLEOTIDE SEQUENCE [LARGE SCALE GENOMIC DNA]</scope>
    <source>
        <strain evidence="4">PWHHKU_190912</strain>
    </source>
</reference>
<proteinExistence type="predicted"/>
<keyword evidence="2" id="KW-0479">Metal-binding</keyword>
<dbReference type="InterPro" id="IPR027806">
    <property type="entry name" value="HARBI1_dom"/>
</dbReference>